<keyword evidence="1" id="KW-0812">Transmembrane</keyword>
<evidence type="ECO:0000313" key="2">
    <source>
        <dbReference type="EMBL" id="TVU51218.1"/>
    </source>
</evidence>
<comment type="caution">
    <text evidence="2">The sequence shown here is derived from an EMBL/GenBank/DDBJ whole genome shotgun (WGS) entry which is preliminary data.</text>
</comment>
<sequence length="115" mass="12438">MFFGDGWRTAASGASVRWRAVAASGVALCLLPVTLTLALLWLPLLCCVVAVLRLRQWRARGCCGGRGGGGGRWQAETGDAGDRTRLLHQYLEDQMELVKANAGEKLLVLDQAKQL</sequence>
<dbReference type="AlphaFoldDB" id="A0A5J9WSU8"/>
<feature type="transmembrane region" description="Helical" evidence="1">
    <location>
        <begin position="20"/>
        <end position="52"/>
    </location>
</feature>
<reference evidence="2 3" key="1">
    <citation type="journal article" date="2019" name="Sci. Rep.">
        <title>A high-quality genome of Eragrostis curvula grass provides insights into Poaceae evolution and supports new strategies to enhance forage quality.</title>
        <authorList>
            <person name="Carballo J."/>
            <person name="Santos B.A.C.M."/>
            <person name="Zappacosta D."/>
            <person name="Garbus I."/>
            <person name="Selva J.P."/>
            <person name="Gallo C.A."/>
            <person name="Diaz A."/>
            <person name="Albertini E."/>
            <person name="Caccamo M."/>
            <person name="Echenique V."/>
        </authorList>
    </citation>
    <scope>NUCLEOTIDE SEQUENCE [LARGE SCALE GENOMIC DNA]</scope>
    <source>
        <strain evidence="3">cv. Victoria</strain>
        <tissue evidence="2">Leaf</tissue>
    </source>
</reference>
<keyword evidence="1" id="KW-0472">Membrane</keyword>
<dbReference type="OrthoDB" id="695212at2759"/>
<protein>
    <submittedName>
        <fullName evidence="2">Uncharacterized protein</fullName>
    </submittedName>
</protein>
<dbReference type="PANTHER" id="PTHR36322:SF6">
    <property type="entry name" value="EXPRESSED PROTEIN"/>
    <property type="match status" value="1"/>
</dbReference>
<keyword evidence="3" id="KW-1185">Reference proteome</keyword>
<accession>A0A5J9WSU8</accession>
<keyword evidence="1" id="KW-1133">Transmembrane helix</keyword>
<evidence type="ECO:0000313" key="3">
    <source>
        <dbReference type="Proteomes" id="UP000324897"/>
    </source>
</evidence>
<evidence type="ECO:0000256" key="1">
    <source>
        <dbReference type="SAM" id="Phobius"/>
    </source>
</evidence>
<gene>
    <name evidence="2" type="ORF">EJB05_02628</name>
</gene>
<feature type="non-terminal residue" evidence="2">
    <location>
        <position position="1"/>
    </location>
</feature>
<dbReference type="Gramene" id="TVU51218">
    <property type="protein sequence ID" value="TVU51218"/>
    <property type="gene ID" value="EJB05_02628"/>
</dbReference>
<dbReference type="PANTHER" id="PTHR36322">
    <property type="entry name" value="TRANSMEMBRANE PROTEIN"/>
    <property type="match status" value="1"/>
</dbReference>
<dbReference type="Proteomes" id="UP000324897">
    <property type="component" value="Chromosome 6"/>
</dbReference>
<organism evidence="2 3">
    <name type="scientific">Eragrostis curvula</name>
    <name type="common">weeping love grass</name>
    <dbReference type="NCBI Taxonomy" id="38414"/>
    <lineage>
        <taxon>Eukaryota</taxon>
        <taxon>Viridiplantae</taxon>
        <taxon>Streptophyta</taxon>
        <taxon>Embryophyta</taxon>
        <taxon>Tracheophyta</taxon>
        <taxon>Spermatophyta</taxon>
        <taxon>Magnoliopsida</taxon>
        <taxon>Liliopsida</taxon>
        <taxon>Poales</taxon>
        <taxon>Poaceae</taxon>
        <taxon>PACMAD clade</taxon>
        <taxon>Chloridoideae</taxon>
        <taxon>Eragrostideae</taxon>
        <taxon>Eragrostidinae</taxon>
        <taxon>Eragrostis</taxon>
    </lineage>
</organism>
<proteinExistence type="predicted"/>
<name>A0A5J9WSU8_9POAL</name>
<dbReference type="EMBL" id="RWGY01000002">
    <property type="protein sequence ID" value="TVU51218.1"/>
    <property type="molecule type" value="Genomic_DNA"/>
</dbReference>